<organism evidence="4 5">
    <name type="scientific">Tepidiforma thermophila (strain KCTC 52669 / CGMCC 1.13589 / G233)</name>
    <dbReference type="NCBI Taxonomy" id="2761530"/>
    <lineage>
        <taxon>Bacteria</taxon>
        <taxon>Bacillati</taxon>
        <taxon>Chloroflexota</taxon>
        <taxon>Tepidiformia</taxon>
        <taxon>Tepidiformales</taxon>
        <taxon>Tepidiformaceae</taxon>
        <taxon>Tepidiforma</taxon>
    </lineage>
</organism>
<dbReference type="PANTHER" id="PTHR43476:SF4">
    <property type="entry name" value="BLR0106 PROTEIN"/>
    <property type="match status" value="1"/>
</dbReference>
<dbReference type="InterPro" id="IPR050631">
    <property type="entry name" value="PheA/TfdB_FAD_monoxygenase"/>
</dbReference>
<evidence type="ECO:0000256" key="1">
    <source>
        <dbReference type="ARBA" id="ARBA00023002"/>
    </source>
</evidence>
<comment type="caution">
    <text evidence="4">The sequence shown here is derived from an EMBL/GenBank/DDBJ whole genome shotgun (WGS) entry which is preliminary data.</text>
</comment>
<dbReference type="EMBL" id="PDJQ01000001">
    <property type="protein sequence ID" value="PFG73586.1"/>
    <property type="molecule type" value="Genomic_DNA"/>
</dbReference>
<dbReference type="PRINTS" id="PR00420">
    <property type="entry name" value="RNGMNOXGNASE"/>
</dbReference>
<dbReference type="PANTHER" id="PTHR43476">
    <property type="entry name" value="3-(3-HYDROXY-PHENYL)PROPIONATE/3-HYDROXYCINNAMIC ACID HYDROXYLASE"/>
    <property type="match status" value="1"/>
</dbReference>
<dbReference type="GO" id="GO:0016491">
    <property type="term" value="F:oxidoreductase activity"/>
    <property type="evidence" value="ECO:0007669"/>
    <property type="project" value="UniProtKB-KW"/>
</dbReference>
<sequence>MSKERYDVIIIGGGIAGSGLATVLARGGKSVLLLERTTQFRDVVRGEWIAPWGVVEARRTGLYEILAGVSQHHLPYHVEYGEGIDPAEAEAQKLDLRVFLPGVPGPLAIGHPNACQALFDAAMAAGASAVRGVTRFEVQAGPAPSVAWETAAGTFAATARLVVGADGRNSQVRKQLGIPLYEDEPHHLFAGLLVEDVPDWPEEVESMGTEGNVQYFVFPQGGGRHRLYLSYGYEQKGRFSGEGAAERFLEAFRLPSVPGSEAIAAGRIAGPCHSVPNQSTWVDSPVREGAVLIGDAAGFNDPIVGQGLSISLRDVRIVGELLTGSDDWRPELFTPYAEERAERMRRLRFAARLDAVIHAEFGPEATARKLRFREARAKNPLLGLAAAAVMVGPELVPAEAFTDEAWAELMAV</sequence>
<dbReference type="Pfam" id="PF01494">
    <property type="entry name" value="FAD_binding_3"/>
    <property type="match status" value="1"/>
</dbReference>
<keyword evidence="2" id="KW-0520">NAD</keyword>
<keyword evidence="1" id="KW-0560">Oxidoreductase</keyword>
<evidence type="ECO:0000313" key="4">
    <source>
        <dbReference type="EMBL" id="PFG73586.1"/>
    </source>
</evidence>
<proteinExistence type="predicted"/>
<evidence type="ECO:0000313" key="5">
    <source>
        <dbReference type="Proteomes" id="UP000223071"/>
    </source>
</evidence>
<keyword evidence="5" id="KW-1185">Reference proteome</keyword>
<evidence type="ECO:0000256" key="2">
    <source>
        <dbReference type="ARBA" id="ARBA00023027"/>
    </source>
</evidence>
<protein>
    <submittedName>
        <fullName evidence="4">2-polyprenyl-6-methoxyphenol hydroxylase-like FAD-dependent oxidoreductase</fullName>
    </submittedName>
</protein>
<dbReference type="Proteomes" id="UP000223071">
    <property type="component" value="Unassembled WGS sequence"/>
</dbReference>
<feature type="domain" description="FAD-binding" evidence="3">
    <location>
        <begin position="6"/>
        <end position="346"/>
    </location>
</feature>
<dbReference type="SUPFAM" id="SSF51905">
    <property type="entry name" value="FAD/NAD(P)-binding domain"/>
    <property type="match status" value="1"/>
</dbReference>
<dbReference type="Gene3D" id="3.50.50.60">
    <property type="entry name" value="FAD/NAD(P)-binding domain"/>
    <property type="match status" value="1"/>
</dbReference>
<dbReference type="AlphaFoldDB" id="A0A2A9HF26"/>
<dbReference type="GO" id="GO:0071949">
    <property type="term" value="F:FAD binding"/>
    <property type="evidence" value="ECO:0007669"/>
    <property type="project" value="InterPro"/>
</dbReference>
<evidence type="ECO:0000259" key="3">
    <source>
        <dbReference type="Pfam" id="PF01494"/>
    </source>
</evidence>
<dbReference type="InterPro" id="IPR036188">
    <property type="entry name" value="FAD/NAD-bd_sf"/>
</dbReference>
<accession>A0A2A9HF26</accession>
<name>A0A2A9HF26_TEPT2</name>
<dbReference type="RefSeq" id="WP_098503037.1">
    <property type="nucleotide sequence ID" value="NZ_PDJQ01000001.1"/>
</dbReference>
<gene>
    <name evidence="4" type="ORF">A9A59_0787</name>
</gene>
<dbReference type="InterPro" id="IPR002938">
    <property type="entry name" value="FAD-bd"/>
</dbReference>
<reference evidence="4 5" key="1">
    <citation type="submission" date="2017-09" db="EMBL/GenBank/DDBJ databases">
        <title>Sequencing the genomes of two abundant thermophiles in Great Basin hot springs: Thermocrinis jamiesonii and novel Chloroflexi Thermoflexus hugenholtzii.</title>
        <authorList>
            <person name="Hedlund B."/>
        </authorList>
    </citation>
    <scope>NUCLEOTIDE SEQUENCE [LARGE SCALE GENOMIC DNA]</scope>
    <source>
        <strain evidence="4 5">G233</strain>
    </source>
</reference>